<evidence type="ECO:0000313" key="8">
    <source>
        <dbReference type="Proteomes" id="UP000694864"/>
    </source>
</evidence>
<feature type="domain" description="RING-type" evidence="7">
    <location>
        <begin position="151"/>
        <end position="199"/>
    </location>
</feature>
<dbReference type="Gene3D" id="3.30.40.10">
    <property type="entry name" value="Zinc/RING finger domain, C3HC4 (zinc finger)"/>
    <property type="match status" value="1"/>
</dbReference>
<dbReference type="RefSeq" id="XP_010511683.1">
    <property type="nucleotide sequence ID" value="XM_010513381.2"/>
</dbReference>
<name>A0ABM0Z7Y0_CAMSA</name>
<evidence type="ECO:0000256" key="6">
    <source>
        <dbReference type="PROSITE-ProRule" id="PRU00175"/>
    </source>
</evidence>
<dbReference type="GeneID" id="104787758"/>
<evidence type="ECO:0000256" key="3">
    <source>
        <dbReference type="ARBA" id="ARBA00022771"/>
    </source>
</evidence>
<sequence>MDTESFRLDVNLAATSQDRSLGLLSTVKITVKRGYFEEFIIENNDDHQSIKSVGSYRNSPPGPDSEFILKLRTFEPNDVYRTLHRQLHDNLLSEYIADEIVVQALRQTSKSSNLPQQQPLFITGTVKLTQKVYNVVPCYSAPSATNLESTCAICLDDLDLSRTEVYCQMPHYSHCYHEYCFNKWRDRHNQQDCSCPLCRKLVDQRPA</sequence>
<proteinExistence type="predicted"/>
<evidence type="ECO:0000256" key="4">
    <source>
        <dbReference type="ARBA" id="ARBA00022833"/>
    </source>
</evidence>
<dbReference type="InterPro" id="IPR001841">
    <property type="entry name" value="Znf_RING"/>
</dbReference>
<keyword evidence="5" id="KW-0472">Membrane</keyword>
<dbReference type="SUPFAM" id="SSF57850">
    <property type="entry name" value="RING/U-box"/>
    <property type="match status" value="1"/>
</dbReference>
<dbReference type="InterPro" id="IPR013083">
    <property type="entry name" value="Znf_RING/FYVE/PHD"/>
</dbReference>
<keyword evidence="8" id="KW-1185">Reference proteome</keyword>
<evidence type="ECO:0000313" key="9">
    <source>
        <dbReference type="RefSeq" id="XP_010511683.1"/>
    </source>
</evidence>
<evidence type="ECO:0000256" key="1">
    <source>
        <dbReference type="ARBA" id="ARBA00004370"/>
    </source>
</evidence>
<gene>
    <name evidence="9" type="primary">LOC104787758</name>
</gene>
<evidence type="ECO:0000259" key="7">
    <source>
        <dbReference type="PROSITE" id="PS50089"/>
    </source>
</evidence>
<dbReference type="PANTHER" id="PTHR46151">
    <property type="entry name" value="NEP1-INTERACTING PROTEIN-LIKE 2"/>
    <property type="match status" value="1"/>
</dbReference>
<organism evidence="8 9">
    <name type="scientific">Camelina sativa</name>
    <name type="common">False flax</name>
    <name type="synonym">Myagrum sativum</name>
    <dbReference type="NCBI Taxonomy" id="90675"/>
    <lineage>
        <taxon>Eukaryota</taxon>
        <taxon>Viridiplantae</taxon>
        <taxon>Streptophyta</taxon>
        <taxon>Embryophyta</taxon>
        <taxon>Tracheophyta</taxon>
        <taxon>Spermatophyta</taxon>
        <taxon>Magnoliopsida</taxon>
        <taxon>eudicotyledons</taxon>
        <taxon>Gunneridae</taxon>
        <taxon>Pentapetalae</taxon>
        <taxon>rosids</taxon>
        <taxon>malvids</taxon>
        <taxon>Brassicales</taxon>
        <taxon>Brassicaceae</taxon>
        <taxon>Camelineae</taxon>
        <taxon>Camelina</taxon>
    </lineage>
</organism>
<keyword evidence="4" id="KW-0862">Zinc</keyword>
<accession>A0ABM0Z7Y0</accession>
<evidence type="ECO:0000256" key="5">
    <source>
        <dbReference type="ARBA" id="ARBA00023136"/>
    </source>
</evidence>
<protein>
    <submittedName>
        <fullName evidence="9">Uncharacterized protein LOC104787758</fullName>
    </submittedName>
</protein>
<dbReference type="PROSITE" id="PS50089">
    <property type="entry name" value="ZF_RING_2"/>
    <property type="match status" value="1"/>
</dbReference>
<reference evidence="8" key="1">
    <citation type="journal article" date="2014" name="Nat. Commun.">
        <title>The emerging biofuel crop Camelina sativa retains a highly undifferentiated hexaploid genome structure.</title>
        <authorList>
            <person name="Kagale S."/>
            <person name="Koh C."/>
            <person name="Nixon J."/>
            <person name="Bollina V."/>
            <person name="Clarke W.E."/>
            <person name="Tuteja R."/>
            <person name="Spillane C."/>
            <person name="Robinson S.J."/>
            <person name="Links M.G."/>
            <person name="Clarke C."/>
            <person name="Higgins E.E."/>
            <person name="Huebert T."/>
            <person name="Sharpe A.G."/>
            <person name="Parkin I.A."/>
        </authorList>
    </citation>
    <scope>NUCLEOTIDE SEQUENCE [LARGE SCALE GENOMIC DNA]</scope>
    <source>
        <strain evidence="8">cv. DH55</strain>
    </source>
</reference>
<dbReference type="PANTHER" id="PTHR46151:SF17">
    <property type="entry name" value="NEP1-INTERACTING PROTEIN-LIKE 1"/>
    <property type="match status" value="1"/>
</dbReference>
<dbReference type="Proteomes" id="UP000694864">
    <property type="component" value="Chromosome 5"/>
</dbReference>
<keyword evidence="2" id="KW-0479">Metal-binding</keyword>
<keyword evidence="3 6" id="KW-0863">Zinc-finger</keyword>
<reference evidence="9" key="2">
    <citation type="submission" date="2025-08" db="UniProtKB">
        <authorList>
            <consortium name="RefSeq"/>
        </authorList>
    </citation>
    <scope>IDENTIFICATION</scope>
    <source>
        <tissue evidence="9">Leaf</tissue>
    </source>
</reference>
<comment type="subcellular location">
    <subcellularLocation>
        <location evidence="1">Membrane</location>
    </subcellularLocation>
</comment>
<evidence type="ECO:0000256" key="2">
    <source>
        <dbReference type="ARBA" id="ARBA00022723"/>
    </source>
</evidence>